<evidence type="ECO:0000256" key="1">
    <source>
        <dbReference type="ARBA" id="ARBA00000251"/>
    </source>
</evidence>
<reference evidence="5" key="2">
    <citation type="submission" date="2017-11" db="EMBL/GenBank/DDBJ databases">
        <title>Coralsnake Venomics: Analyses of Venom Gland Transcriptomes and Proteomes of Six Brazilian Taxa.</title>
        <authorList>
            <person name="Aird S.D."/>
            <person name="Jorge da Silva N."/>
            <person name="Qiu L."/>
            <person name="Villar-Briones A."/>
            <person name="Aparecida-Saddi V."/>
            <person name="Campos-Telles M.P."/>
            <person name="Grau M."/>
            <person name="Mikheyev A.S."/>
        </authorList>
    </citation>
    <scope>NUCLEOTIDE SEQUENCE</scope>
    <source>
        <tissue evidence="5">Venom_gland</tissue>
    </source>
</reference>
<proteinExistence type="predicted"/>
<sequence>MNLTSSESNCTKVKEFIASKLGPYITNVTKAAELCSQHLCRNNGRCIRRNWKALDYLHLNPQNFQIKASKNGVTVRGVASSSDLQTMADKFICHCYQGFKGADCRKIKTFGCQPGHSVTLISSRIVIMINLVSFIFLIVVISF</sequence>
<evidence type="ECO:0000256" key="2">
    <source>
        <dbReference type="ARBA" id="ARBA00012774"/>
    </source>
</evidence>
<keyword evidence="4" id="KW-1133">Transmembrane helix</keyword>
<comment type="catalytic activity">
    <reaction evidence="1">
        <text>Random hydrolysis of (1-&gt;4)-linkages between N-acetyl-beta-D-glucosamine and D-glucuronate residues in hyaluronate.</text>
        <dbReference type="EC" id="3.2.1.35"/>
    </reaction>
</comment>
<evidence type="ECO:0000256" key="4">
    <source>
        <dbReference type="SAM" id="Phobius"/>
    </source>
</evidence>
<organism evidence="5">
    <name type="scientific">Micrurus corallinus</name>
    <name type="common">Brazilian coral snake</name>
    <dbReference type="NCBI Taxonomy" id="54390"/>
    <lineage>
        <taxon>Eukaryota</taxon>
        <taxon>Metazoa</taxon>
        <taxon>Chordata</taxon>
        <taxon>Craniata</taxon>
        <taxon>Vertebrata</taxon>
        <taxon>Euteleostomi</taxon>
        <taxon>Lepidosauria</taxon>
        <taxon>Squamata</taxon>
        <taxon>Bifurcata</taxon>
        <taxon>Unidentata</taxon>
        <taxon>Episquamata</taxon>
        <taxon>Toxicofera</taxon>
        <taxon>Serpentes</taxon>
        <taxon>Colubroidea</taxon>
        <taxon>Elapidae</taxon>
        <taxon>Elapinae</taxon>
        <taxon>Micrurus</taxon>
    </lineage>
</organism>
<name>A0A2D4H4A8_MICCO</name>
<evidence type="ECO:0000313" key="5">
    <source>
        <dbReference type="EMBL" id="LAA66696.1"/>
    </source>
</evidence>
<keyword evidence="4" id="KW-0472">Membrane</keyword>
<feature type="transmembrane region" description="Helical" evidence="4">
    <location>
        <begin position="125"/>
        <end position="142"/>
    </location>
</feature>
<dbReference type="PANTHER" id="PTHR11769">
    <property type="entry name" value="HYALURONIDASE"/>
    <property type="match status" value="1"/>
</dbReference>
<reference evidence="5" key="1">
    <citation type="submission" date="2017-07" db="EMBL/GenBank/DDBJ databases">
        <authorList>
            <person name="Mikheyev A."/>
            <person name="Grau M."/>
        </authorList>
    </citation>
    <scope>NUCLEOTIDE SEQUENCE</scope>
    <source>
        <tissue evidence="5">Venom_gland</tissue>
    </source>
</reference>
<dbReference type="GO" id="GO:0004415">
    <property type="term" value="F:hyalurononglucosaminidase activity"/>
    <property type="evidence" value="ECO:0007669"/>
    <property type="project" value="UniProtKB-EC"/>
</dbReference>
<evidence type="ECO:0000256" key="3">
    <source>
        <dbReference type="ARBA" id="ARBA00023295"/>
    </source>
</evidence>
<dbReference type="GO" id="GO:0030214">
    <property type="term" value="P:hyaluronan catabolic process"/>
    <property type="evidence" value="ECO:0007669"/>
    <property type="project" value="TreeGrafter"/>
</dbReference>
<keyword evidence="4" id="KW-0812">Transmembrane</keyword>
<protein>
    <recommendedName>
        <fullName evidence="2">hyaluronoglucosaminidase</fullName>
        <ecNumber evidence="2">3.2.1.35</ecNumber>
    </recommendedName>
</protein>
<dbReference type="PANTHER" id="PTHR11769:SF7">
    <property type="entry name" value="HYALURONIDASE-4"/>
    <property type="match status" value="1"/>
</dbReference>
<keyword evidence="3" id="KW-0326">Glycosidase</keyword>
<dbReference type="Gene3D" id="3.20.20.70">
    <property type="entry name" value="Aldolase class I"/>
    <property type="match status" value="1"/>
</dbReference>
<dbReference type="InterPro" id="IPR013785">
    <property type="entry name" value="Aldolase_TIM"/>
</dbReference>
<dbReference type="AlphaFoldDB" id="A0A2D4H4A8"/>
<dbReference type="GO" id="GO:0005975">
    <property type="term" value="P:carbohydrate metabolic process"/>
    <property type="evidence" value="ECO:0007669"/>
    <property type="project" value="InterPro"/>
</dbReference>
<keyword evidence="3" id="KW-0378">Hydrolase</keyword>
<accession>A0A2D4H4A8</accession>
<dbReference type="EMBL" id="IACJ01162691">
    <property type="protein sequence ID" value="LAA66696.1"/>
    <property type="molecule type" value="Transcribed_RNA"/>
</dbReference>
<dbReference type="GO" id="GO:0031410">
    <property type="term" value="C:cytoplasmic vesicle"/>
    <property type="evidence" value="ECO:0007669"/>
    <property type="project" value="TreeGrafter"/>
</dbReference>
<dbReference type="InterPro" id="IPR018155">
    <property type="entry name" value="Hyaluronidase"/>
</dbReference>
<dbReference type="EC" id="3.2.1.35" evidence="2"/>